<feature type="non-terminal residue" evidence="1">
    <location>
        <position position="1"/>
    </location>
</feature>
<name>A0ACA9RHM9_9GLOM</name>
<reference evidence="1" key="1">
    <citation type="submission" date="2021-06" db="EMBL/GenBank/DDBJ databases">
        <authorList>
            <person name="Kallberg Y."/>
            <person name="Tangrot J."/>
            <person name="Rosling A."/>
        </authorList>
    </citation>
    <scope>NUCLEOTIDE SEQUENCE</scope>
    <source>
        <strain evidence="1">MA461A</strain>
    </source>
</reference>
<gene>
    <name evidence="1" type="ORF">RPERSI_LOCUS19509</name>
</gene>
<dbReference type="EMBL" id="CAJVQC010053548">
    <property type="protein sequence ID" value="CAG8793050.1"/>
    <property type="molecule type" value="Genomic_DNA"/>
</dbReference>
<evidence type="ECO:0000313" key="2">
    <source>
        <dbReference type="Proteomes" id="UP000789920"/>
    </source>
</evidence>
<protein>
    <submittedName>
        <fullName evidence="1">31066_t:CDS:1</fullName>
    </submittedName>
</protein>
<comment type="caution">
    <text evidence="1">The sequence shown here is derived from an EMBL/GenBank/DDBJ whole genome shotgun (WGS) entry which is preliminary data.</text>
</comment>
<keyword evidence="2" id="KW-1185">Reference proteome</keyword>
<evidence type="ECO:0000313" key="1">
    <source>
        <dbReference type="EMBL" id="CAG8793050.1"/>
    </source>
</evidence>
<sequence>SSPEPEDNKKSRRTRTTRKPDVGEPFKAQTSSKRGGARTRKTSDAAATMSSGAGPKR</sequence>
<dbReference type="Proteomes" id="UP000789920">
    <property type="component" value="Unassembled WGS sequence"/>
</dbReference>
<feature type="non-terminal residue" evidence="1">
    <location>
        <position position="57"/>
    </location>
</feature>
<accession>A0ACA9RHM9</accession>
<organism evidence="1 2">
    <name type="scientific">Racocetra persica</name>
    <dbReference type="NCBI Taxonomy" id="160502"/>
    <lineage>
        <taxon>Eukaryota</taxon>
        <taxon>Fungi</taxon>
        <taxon>Fungi incertae sedis</taxon>
        <taxon>Mucoromycota</taxon>
        <taxon>Glomeromycotina</taxon>
        <taxon>Glomeromycetes</taxon>
        <taxon>Diversisporales</taxon>
        <taxon>Gigasporaceae</taxon>
        <taxon>Racocetra</taxon>
    </lineage>
</organism>
<proteinExistence type="predicted"/>